<feature type="region of interest" description="Disordered" evidence="2">
    <location>
        <begin position="38"/>
        <end position="60"/>
    </location>
</feature>
<dbReference type="AlphaFoldDB" id="A0A9P6M4W3"/>
<keyword evidence="1" id="KW-0779">Telomere</keyword>
<dbReference type="GO" id="GO:0003720">
    <property type="term" value="F:telomerase activity"/>
    <property type="evidence" value="ECO:0007669"/>
    <property type="project" value="InterPro"/>
</dbReference>
<keyword evidence="1" id="KW-0808">Transferase</keyword>
<name>A0A9P6M4W3_MORAP</name>
<dbReference type="EMBL" id="JAAAHY010000228">
    <property type="protein sequence ID" value="KAF9965712.1"/>
    <property type="molecule type" value="Genomic_DNA"/>
</dbReference>
<dbReference type="OrthoDB" id="289721at2759"/>
<protein>
    <recommendedName>
        <fullName evidence="1">Telomerase reverse transcriptase</fullName>
        <ecNumber evidence="1">2.7.7.49</ecNumber>
    </recommendedName>
    <alternativeName>
        <fullName evidence="1">Telomerase catalytic subunit</fullName>
    </alternativeName>
</protein>
<comment type="catalytic activity">
    <reaction evidence="1">
        <text>DNA(n) + a 2'-deoxyribonucleoside 5'-triphosphate = DNA(n+1) + diphosphate</text>
        <dbReference type="Rhea" id="RHEA:22508"/>
        <dbReference type="Rhea" id="RHEA-COMP:17339"/>
        <dbReference type="Rhea" id="RHEA-COMP:17340"/>
        <dbReference type="ChEBI" id="CHEBI:33019"/>
        <dbReference type="ChEBI" id="CHEBI:61560"/>
        <dbReference type="ChEBI" id="CHEBI:173112"/>
        <dbReference type="EC" id="2.7.7.49"/>
    </reaction>
</comment>
<comment type="function">
    <text evidence="1">Telomerase is a ribonucleoprotein enzyme essential for the replication of chromosome termini in most eukaryotes. It elongates telomeres. It is a reverse transcriptase that adds simple sequence repeats to chromosome ends by copying a template sequence within the RNA component of the enzyme.</text>
</comment>
<evidence type="ECO:0000256" key="1">
    <source>
        <dbReference type="RuleBase" id="RU365061"/>
    </source>
</evidence>
<keyword evidence="1" id="KW-0548">Nucleotidyltransferase</keyword>
<feature type="compositionally biased region" description="Polar residues" evidence="2">
    <location>
        <begin position="40"/>
        <end position="60"/>
    </location>
</feature>
<sequence length="424" mass="47748">MQTTKENMLIKMEPAEATACTRPYAAIRFLPKENDLRPITNLSRKSPRTVNGMGSSNINSVNRRLRNPKLVLDYEMARESSQHGRSASGINDLFSCIKQAKEKLLTSATVDRPKVYMVKVDIKKSFDSINQEKLLEILKSTLKEEKYTIHQHCSVTPVKGRIVKRFTPNAIASDKLPPFVDYAHGQAEISKHAVLVDKVAHTSQRKSLILNQITEHIRENIVKFENRFYRQTTGIPQGSVLSPALCSVIQYACQAPFTDTAFNSVFTVLVNIYQNFVFCAMRFHAYCQELCMDPVSKQHMQPNALTAAVFEILRASFGFLNNNRGTVEAMTNTAAVNGAAAAATANATGTVIKNGIAERHVYWLGATAFCSILPSFPIYEPLRMSLQETILDIADRDERQYFKRILQSVVKDKRNHILDGIHYR</sequence>
<dbReference type="Proteomes" id="UP000738359">
    <property type="component" value="Unassembled WGS sequence"/>
</dbReference>
<keyword evidence="1" id="KW-0539">Nucleus</keyword>
<proteinExistence type="inferred from homology"/>
<evidence type="ECO:0000259" key="3">
    <source>
        <dbReference type="PROSITE" id="PS50878"/>
    </source>
</evidence>
<feature type="domain" description="Reverse transcriptase" evidence="3">
    <location>
        <begin position="11"/>
        <end position="368"/>
    </location>
</feature>
<dbReference type="EC" id="2.7.7.49" evidence="1"/>
<keyword evidence="1" id="KW-0479">Metal-binding</keyword>
<comment type="subcellular location">
    <subcellularLocation>
        <location evidence="1">Nucleus</location>
    </subcellularLocation>
    <subcellularLocation>
        <location evidence="1">Chromosome</location>
        <location evidence="1">Telomere</location>
    </subcellularLocation>
</comment>
<dbReference type="PANTHER" id="PTHR12066">
    <property type="entry name" value="TELOMERASE REVERSE TRANSCRIPTASE"/>
    <property type="match status" value="1"/>
</dbReference>
<dbReference type="Gene3D" id="1.10.357.90">
    <property type="match status" value="1"/>
</dbReference>
<comment type="similarity">
    <text evidence="1">Belongs to the reverse transcriptase family. Telomerase subfamily.</text>
</comment>
<evidence type="ECO:0000313" key="4">
    <source>
        <dbReference type="EMBL" id="KAF9965712.1"/>
    </source>
</evidence>
<keyword evidence="5" id="KW-1185">Reference proteome</keyword>
<dbReference type="GO" id="GO:0007004">
    <property type="term" value="P:telomere maintenance via telomerase"/>
    <property type="evidence" value="ECO:0007669"/>
    <property type="project" value="TreeGrafter"/>
</dbReference>
<dbReference type="GO" id="GO:0042162">
    <property type="term" value="F:telomeric DNA binding"/>
    <property type="evidence" value="ECO:0007669"/>
    <property type="project" value="TreeGrafter"/>
</dbReference>
<dbReference type="Pfam" id="PF21399">
    <property type="entry name" value="TERT_C"/>
    <property type="match status" value="1"/>
</dbReference>
<dbReference type="PANTHER" id="PTHR12066:SF0">
    <property type="entry name" value="TELOMERASE REVERSE TRANSCRIPTASE"/>
    <property type="match status" value="1"/>
</dbReference>
<keyword evidence="1" id="KW-0158">Chromosome</keyword>
<dbReference type="InterPro" id="IPR003545">
    <property type="entry name" value="Telomerase_RT"/>
</dbReference>
<keyword evidence="1" id="KW-0695">RNA-directed DNA polymerase</keyword>
<keyword evidence="1" id="KW-0460">Magnesium</keyword>
<organism evidence="4 5">
    <name type="scientific">Mortierella alpina</name>
    <name type="common">Oleaginous fungus</name>
    <name type="synonym">Mortierella renispora</name>
    <dbReference type="NCBI Taxonomy" id="64518"/>
    <lineage>
        <taxon>Eukaryota</taxon>
        <taxon>Fungi</taxon>
        <taxon>Fungi incertae sedis</taxon>
        <taxon>Mucoromycota</taxon>
        <taxon>Mortierellomycotina</taxon>
        <taxon>Mortierellomycetes</taxon>
        <taxon>Mortierellales</taxon>
        <taxon>Mortierellaceae</taxon>
        <taxon>Mortierella</taxon>
    </lineage>
</organism>
<reference evidence="4" key="1">
    <citation type="journal article" date="2020" name="Fungal Divers.">
        <title>Resolving the Mortierellaceae phylogeny through synthesis of multi-gene phylogenetics and phylogenomics.</title>
        <authorList>
            <person name="Vandepol N."/>
            <person name="Liber J."/>
            <person name="Desiro A."/>
            <person name="Na H."/>
            <person name="Kennedy M."/>
            <person name="Barry K."/>
            <person name="Grigoriev I.V."/>
            <person name="Miller A.N."/>
            <person name="O'Donnell K."/>
            <person name="Stajich J.E."/>
            <person name="Bonito G."/>
        </authorList>
    </citation>
    <scope>NUCLEOTIDE SEQUENCE</scope>
    <source>
        <strain evidence="4">CK1249</strain>
    </source>
</reference>
<dbReference type="GO" id="GO:0000333">
    <property type="term" value="C:telomerase catalytic core complex"/>
    <property type="evidence" value="ECO:0007669"/>
    <property type="project" value="TreeGrafter"/>
</dbReference>
<gene>
    <name evidence="4" type="ORF">BGZ70_004262</name>
</gene>
<dbReference type="GO" id="GO:0046872">
    <property type="term" value="F:metal ion binding"/>
    <property type="evidence" value="ECO:0007669"/>
    <property type="project" value="UniProtKB-KW"/>
</dbReference>
<accession>A0A9P6M4W3</accession>
<dbReference type="GO" id="GO:0000781">
    <property type="term" value="C:chromosome, telomeric region"/>
    <property type="evidence" value="ECO:0007669"/>
    <property type="project" value="UniProtKB-SubCell"/>
</dbReference>
<evidence type="ECO:0000313" key="5">
    <source>
        <dbReference type="Proteomes" id="UP000738359"/>
    </source>
</evidence>
<evidence type="ECO:0000256" key="2">
    <source>
        <dbReference type="SAM" id="MobiDB-lite"/>
    </source>
</evidence>
<comment type="caution">
    <text evidence="4">The sequence shown here is derived from an EMBL/GenBank/DDBJ whole genome shotgun (WGS) entry which is preliminary data.</text>
</comment>
<dbReference type="PRINTS" id="PR01365">
    <property type="entry name" value="TELOMERASERT"/>
</dbReference>
<dbReference type="PROSITE" id="PS50878">
    <property type="entry name" value="RT_POL"/>
    <property type="match status" value="1"/>
</dbReference>
<dbReference type="InterPro" id="IPR049139">
    <property type="entry name" value="TERT_C"/>
</dbReference>
<dbReference type="GO" id="GO:0070034">
    <property type="term" value="F:telomerase RNA binding"/>
    <property type="evidence" value="ECO:0007669"/>
    <property type="project" value="TreeGrafter"/>
</dbReference>
<dbReference type="InterPro" id="IPR000477">
    <property type="entry name" value="RT_dom"/>
</dbReference>